<accession>A0A4R7JQE6</accession>
<dbReference type="PANTHER" id="PTHR42709">
    <property type="entry name" value="ALKALINE PHOSPHATASE LIKE PROTEIN"/>
    <property type="match status" value="1"/>
</dbReference>
<feature type="domain" description="VTT" evidence="7">
    <location>
        <begin position="30"/>
        <end position="157"/>
    </location>
</feature>
<dbReference type="RefSeq" id="WP_133736413.1">
    <property type="nucleotide sequence ID" value="NZ_SOAX01000004.1"/>
</dbReference>
<evidence type="ECO:0000259" key="7">
    <source>
        <dbReference type="Pfam" id="PF09335"/>
    </source>
</evidence>
<name>A0A4R7JQE6_9GAMM</name>
<evidence type="ECO:0000256" key="1">
    <source>
        <dbReference type="ARBA" id="ARBA00004651"/>
    </source>
</evidence>
<dbReference type="EMBL" id="SOAX01000004">
    <property type="protein sequence ID" value="TDT40412.1"/>
    <property type="molecule type" value="Genomic_DNA"/>
</dbReference>
<feature type="transmembrane region" description="Helical" evidence="6">
    <location>
        <begin position="6"/>
        <end position="28"/>
    </location>
</feature>
<evidence type="ECO:0000313" key="8">
    <source>
        <dbReference type="EMBL" id="TDT40412.1"/>
    </source>
</evidence>
<evidence type="ECO:0000256" key="6">
    <source>
        <dbReference type="SAM" id="Phobius"/>
    </source>
</evidence>
<keyword evidence="2" id="KW-1003">Cell membrane</keyword>
<dbReference type="OrthoDB" id="9780918at2"/>
<comment type="subcellular location">
    <subcellularLocation>
        <location evidence="1">Cell membrane</location>
        <topology evidence="1">Multi-pass membrane protein</topology>
    </subcellularLocation>
</comment>
<proteinExistence type="predicted"/>
<dbReference type="GO" id="GO:0005886">
    <property type="term" value="C:plasma membrane"/>
    <property type="evidence" value="ECO:0007669"/>
    <property type="project" value="UniProtKB-SubCell"/>
</dbReference>
<keyword evidence="3 6" id="KW-0812">Transmembrane</keyword>
<dbReference type="PANTHER" id="PTHR42709:SF6">
    <property type="entry name" value="UNDECAPRENYL PHOSPHATE TRANSPORTER A"/>
    <property type="match status" value="1"/>
</dbReference>
<evidence type="ECO:0000256" key="4">
    <source>
        <dbReference type="ARBA" id="ARBA00022989"/>
    </source>
</evidence>
<dbReference type="AlphaFoldDB" id="A0A4R7JQE6"/>
<protein>
    <submittedName>
        <fullName evidence="8">Membrane protein DedA with SNARE-associated domain</fullName>
    </submittedName>
</protein>
<evidence type="ECO:0000256" key="5">
    <source>
        <dbReference type="ARBA" id="ARBA00023136"/>
    </source>
</evidence>
<feature type="transmembrane region" description="Helical" evidence="6">
    <location>
        <begin position="136"/>
        <end position="156"/>
    </location>
</feature>
<evidence type="ECO:0000256" key="3">
    <source>
        <dbReference type="ARBA" id="ARBA00022692"/>
    </source>
</evidence>
<dbReference type="InterPro" id="IPR051311">
    <property type="entry name" value="DedA_domain"/>
</dbReference>
<dbReference type="InterPro" id="IPR032816">
    <property type="entry name" value="VTT_dom"/>
</dbReference>
<comment type="caution">
    <text evidence="8">The sequence shown here is derived from an EMBL/GenBank/DDBJ whole genome shotgun (WGS) entry which is preliminary data.</text>
</comment>
<feature type="transmembrane region" description="Helical" evidence="6">
    <location>
        <begin position="168"/>
        <end position="189"/>
    </location>
</feature>
<reference evidence="8 9" key="1">
    <citation type="submission" date="2019-03" db="EMBL/GenBank/DDBJ databases">
        <title>Genomic Encyclopedia of Type Strains, Phase IV (KMG-IV): sequencing the most valuable type-strain genomes for metagenomic binning, comparative biology and taxonomic classification.</title>
        <authorList>
            <person name="Goeker M."/>
        </authorList>
    </citation>
    <scope>NUCLEOTIDE SEQUENCE [LARGE SCALE GENOMIC DNA]</scope>
    <source>
        <strain evidence="8 9">DSM 15505</strain>
    </source>
</reference>
<dbReference type="Pfam" id="PF09335">
    <property type="entry name" value="VTT_dom"/>
    <property type="match status" value="1"/>
</dbReference>
<sequence>MTDTVFILVANYGSLALFVITFLSCLAVPVPASLMMLTGGAFAASGDLVLITASLSAYGGALSGDQTGFLVGRSCARALERWAEARRSRARLLSRARASIDEWGGVGVFLSRWLISPFGPYVNFASGAGRMRWARFSAWSAAGEVVWVGMYVGLGYMFADSLTAVAEFAADLSGLIAGGVVAVGLGLWLRVMQRRHGRAGRKSPQRVSRD</sequence>
<keyword evidence="5 6" id="KW-0472">Membrane</keyword>
<keyword evidence="4 6" id="KW-1133">Transmembrane helix</keyword>
<keyword evidence="9" id="KW-1185">Reference proteome</keyword>
<evidence type="ECO:0000313" key="9">
    <source>
        <dbReference type="Proteomes" id="UP000295830"/>
    </source>
</evidence>
<dbReference type="Proteomes" id="UP000295830">
    <property type="component" value="Unassembled WGS sequence"/>
</dbReference>
<organism evidence="8 9">
    <name type="scientific">Halospina denitrificans</name>
    <dbReference type="NCBI Taxonomy" id="332522"/>
    <lineage>
        <taxon>Bacteria</taxon>
        <taxon>Pseudomonadati</taxon>
        <taxon>Pseudomonadota</taxon>
        <taxon>Gammaproteobacteria</taxon>
        <taxon>Halospina</taxon>
    </lineage>
</organism>
<evidence type="ECO:0000256" key="2">
    <source>
        <dbReference type="ARBA" id="ARBA00022475"/>
    </source>
</evidence>
<gene>
    <name evidence="8" type="ORF">DES49_2178</name>
</gene>